<feature type="transmembrane region" description="Helical" evidence="6">
    <location>
        <begin position="380"/>
        <end position="400"/>
    </location>
</feature>
<keyword evidence="3 6" id="KW-1133">Transmembrane helix</keyword>
<dbReference type="Proteomes" id="UP000277580">
    <property type="component" value="Unassembled WGS sequence"/>
</dbReference>
<evidence type="ECO:0000256" key="4">
    <source>
        <dbReference type="ARBA" id="ARBA00023136"/>
    </source>
</evidence>
<feature type="transmembrane region" description="Helical" evidence="6">
    <location>
        <begin position="232"/>
        <end position="255"/>
    </location>
</feature>
<dbReference type="InterPro" id="IPR036259">
    <property type="entry name" value="MFS_trans_sf"/>
</dbReference>
<feature type="domain" description="Major facilitator superfamily (MFS) profile" evidence="7">
    <location>
        <begin position="106"/>
        <end position="540"/>
    </location>
</feature>
<keyword evidence="9" id="KW-1185">Reference proteome</keyword>
<feature type="compositionally biased region" description="Polar residues" evidence="5">
    <location>
        <begin position="32"/>
        <end position="45"/>
    </location>
</feature>
<proteinExistence type="predicted"/>
<evidence type="ECO:0000259" key="7">
    <source>
        <dbReference type="PROSITE" id="PS50850"/>
    </source>
</evidence>
<dbReference type="SUPFAM" id="SSF103473">
    <property type="entry name" value="MFS general substrate transporter"/>
    <property type="match status" value="1"/>
</dbReference>
<feature type="transmembrane region" description="Helical" evidence="6">
    <location>
        <begin position="421"/>
        <end position="440"/>
    </location>
</feature>
<name>A0A3N4KCR6_9PEZI</name>
<dbReference type="PANTHER" id="PTHR23502:SF33">
    <property type="entry name" value="MAJOR FACILITATOR SUPERFAMILY (MFS) PROFILE DOMAIN-CONTAINING PROTEIN-RELATED"/>
    <property type="match status" value="1"/>
</dbReference>
<feature type="region of interest" description="Disordered" evidence="5">
    <location>
        <begin position="1"/>
        <end position="45"/>
    </location>
</feature>
<dbReference type="PROSITE" id="PS50850">
    <property type="entry name" value="MFS"/>
    <property type="match status" value="1"/>
</dbReference>
<feature type="transmembrane region" description="Helical" evidence="6">
    <location>
        <begin position="261"/>
        <end position="280"/>
    </location>
</feature>
<evidence type="ECO:0000256" key="2">
    <source>
        <dbReference type="ARBA" id="ARBA00022692"/>
    </source>
</evidence>
<evidence type="ECO:0000256" key="6">
    <source>
        <dbReference type="SAM" id="Phobius"/>
    </source>
</evidence>
<dbReference type="EMBL" id="ML119188">
    <property type="protein sequence ID" value="RPB07278.1"/>
    <property type="molecule type" value="Genomic_DNA"/>
</dbReference>
<feature type="transmembrane region" description="Helical" evidence="6">
    <location>
        <begin position="480"/>
        <end position="502"/>
    </location>
</feature>
<gene>
    <name evidence="8" type="ORF">P167DRAFT_513725</name>
</gene>
<dbReference type="STRING" id="1392247.A0A3N4KCR6"/>
<dbReference type="Gene3D" id="1.20.1250.20">
    <property type="entry name" value="MFS general substrate transporter like domains"/>
    <property type="match status" value="1"/>
</dbReference>
<dbReference type="PANTHER" id="PTHR23502">
    <property type="entry name" value="MAJOR FACILITATOR SUPERFAMILY"/>
    <property type="match status" value="1"/>
</dbReference>
<dbReference type="InterPro" id="IPR020846">
    <property type="entry name" value="MFS_dom"/>
</dbReference>
<dbReference type="FunFam" id="1.20.1250.20:FF:000460">
    <property type="entry name" value="MFS multidrug transporter, putative"/>
    <property type="match status" value="1"/>
</dbReference>
<evidence type="ECO:0000313" key="8">
    <source>
        <dbReference type="EMBL" id="RPB07278.1"/>
    </source>
</evidence>
<feature type="transmembrane region" description="Helical" evidence="6">
    <location>
        <begin position="514"/>
        <end position="534"/>
    </location>
</feature>
<feature type="transmembrane region" description="Helical" evidence="6">
    <location>
        <begin position="198"/>
        <end position="220"/>
    </location>
</feature>
<evidence type="ECO:0000256" key="1">
    <source>
        <dbReference type="ARBA" id="ARBA00004141"/>
    </source>
</evidence>
<feature type="transmembrane region" description="Helical" evidence="6">
    <location>
        <begin position="446"/>
        <end position="468"/>
    </location>
</feature>
<dbReference type="Pfam" id="PF07690">
    <property type="entry name" value="MFS_1"/>
    <property type="match status" value="1"/>
</dbReference>
<feature type="compositionally biased region" description="Basic and acidic residues" evidence="5">
    <location>
        <begin position="16"/>
        <end position="30"/>
    </location>
</feature>
<dbReference type="OrthoDB" id="5296287at2759"/>
<keyword evidence="4 6" id="KW-0472">Membrane</keyword>
<keyword evidence="2 6" id="KW-0812">Transmembrane</keyword>
<feature type="transmembrane region" description="Helical" evidence="6">
    <location>
        <begin position="141"/>
        <end position="161"/>
    </location>
</feature>
<evidence type="ECO:0000256" key="3">
    <source>
        <dbReference type="ARBA" id="ARBA00022989"/>
    </source>
</evidence>
<accession>A0A3N4KCR6</accession>
<comment type="subcellular location">
    <subcellularLocation>
        <location evidence="1">Membrane</location>
        <topology evidence="1">Multi-pass membrane protein</topology>
    </subcellularLocation>
</comment>
<dbReference type="CDD" id="cd17323">
    <property type="entry name" value="MFS_Tpo1_MDR_like"/>
    <property type="match status" value="1"/>
</dbReference>
<feature type="transmembrane region" description="Helical" evidence="6">
    <location>
        <begin position="106"/>
        <end position="129"/>
    </location>
</feature>
<dbReference type="InterPro" id="IPR011701">
    <property type="entry name" value="MFS"/>
</dbReference>
<feature type="transmembrane region" description="Helical" evidence="6">
    <location>
        <begin position="335"/>
        <end position="360"/>
    </location>
</feature>
<dbReference type="GO" id="GO:0022857">
    <property type="term" value="F:transmembrane transporter activity"/>
    <property type="evidence" value="ECO:0007669"/>
    <property type="project" value="InterPro"/>
</dbReference>
<reference evidence="8 9" key="1">
    <citation type="journal article" date="2018" name="Nat. Ecol. Evol.">
        <title>Pezizomycetes genomes reveal the molecular basis of ectomycorrhizal truffle lifestyle.</title>
        <authorList>
            <person name="Murat C."/>
            <person name="Payen T."/>
            <person name="Noel B."/>
            <person name="Kuo A."/>
            <person name="Morin E."/>
            <person name="Chen J."/>
            <person name="Kohler A."/>
            <person name="Krizsan K."/>
            <person name="Balestrini R."/>
            <person name="Da Silva C."/>
            <person name="Montanini B."/>
            <person name="Hainaut M."/>
            <person name="Levati E."/>
            <person name="Barry K.W."/>
            <person name="Belfiori B."/>
            <person name="Cichocki N."/>
            <person name="Clum A."/>
            <person name="Dockter R.B."/>
            <person name="Fauchery L."/>
            <person name="Guy J."/>
            <person name="Iotti M."/>
            <person name="Le Tacon F."/>
            <person name="Lindquist E.A."/>
            <person name="Lipzen A."/>
            <person name="Malagnac F."/>
            <person name="Mello A."/>
            <person name="Molinier V."/>
            <person name="Miyauchi S."/>
            <person name="Poulain J."/>
            <person name="Riccioni C."/>
            <person name="Rubini A."/>
            <person name="Sitrit Y."/>
            <person name="Splivallo R."/>
            <person name="Traeger S."/>
            <person name="Wang M."/>
            <person name="Zifcakova L."/>
            <person name="Wipf D."/>
            <person name="Zambonelli A."/>
            <person name="Paolocci F."/>
            <person name="Nowrousian M."/>
            <person name="Ottonello S."/>
            <person name="Baldrian P."/>
            <person name="Spatafora J.W."/>
            <person name="Henrissat B."/>
            <person name="Nagy L.G."/>
            <person name="Aury J.M."/>
            <person name="Wincker P."/>
            <person name="Grigoriev I.V."/>
            <person name="Bonfante P."/>
            <person name="Martin F.M."/>
        </authorList>
    </citation>
    <scope>NUCLEOTIDE SEQUENCE [LARGE SCALE GENOMIC DNA]</scope>
    <source>
        <strain evidence="8 9">CCBAS932</strain>
    </source>
</reference>
<evidence type="ECO:0000313" key="9">
    <source>
        <dbReference type="Proteomes" id="UP000277580"/>
    </source>
</evidence>
<sequence length="549" mass="59719">MSFNEKPGPPPSTADTLKETIEDRKSDFGSRPDTTATTPVNGSVNELTTVRTETVHDKLEEDPTAGEHLKEPEHPVMDLANGIVAWDGQDDPLNPKNFPLKLKWTILALVSSITLVSPLASSMFAPGVGFMNKEFGNTSTILSSFVVSVFVLGYAVGPLFLSPLSEIYGRGPVLNYANAFFVVWQIGCALAPNLNSLIVFRFFSGVGGSGCLTIGGGVISDLFPAEQRGKATAIYAMGPLFGPVIGPICGGFIAQRVGWRWVYWVLLICSGLVTALIWVLNRESNPRVLLARKTTALKKETGNEGLVSWYDREHVGPPLSPIAVLTHGLMRPLKLLIMSPIVALLSLYMSITYGLLYLLFTTITSVFQGQYGWEPDMTGLAYLGIGIGLFLGVGAVAKISDATVIKLAKRNGGVPEPEMRLPSCMIFGMFLPISLFWYGWVTEKHVHWIVAIISMIPFGFGMMGIFIPVQTYLIDAFPEYAASVIASLTATRSLFGAFLPMAGPSMYGKLGLGWGNTLLGFLGLILVPFLPFIYKYGKTIRSKWPVDLR</sequence>
<organism evidence="8 9">
    <name type="scientific">Morchella conica CCBAS932</name>
    <dbReference type="NCBI Taxonomy" id="1392247"/>
    <lineage>
        <taxon>Eukaryota</taxon>
        <taxon>Fungi</taxon>
        <taxon>Dikarya</taxon>
        <taxon>Ascomycota</taxon>
        <taxon>Pezizomycotina</taxon>
        <taxon>Pezizomycetes</taxon>
        <taxon>Pezizales</taxon>
        <taxon>Morchellaceae</taxon>
        <taxon>Morchella</taxon>
    </lineage>
</organism>
<dbReference type="InParanoid" id="A0A3N4KCR6"/>
<protein>
    <submittedName>
        <fullName evidence="8">MFS general substrate transporter</fullName>
    </submittedName>
</protein>
<dbReference type="GO" id="GO:0016020">
    <property type="term" value="C:membrane"/>
    <property type="evidence" value="ECO:0007669"/>
    <property type="project" value="UniProtKB-SubCell"/>
</dbReference>
<dbReference type="AlphaFoldDB" id="A0A3N4KCR6"/>
<evidence type="ECO:0000256" key="5">
    <source>
        <dbReference type="SAM" id="MobiDB-lite"/>
    </source>
</evidence>